<feature type="transmembrane region" description="Helical" evidence="7">
    <location>
        <begin position="350"/>
        <end position="374"/>
    </location>
</feature>
<feature type="transmembrane region" description="Helical" evidence="7">
    <location>
        <begin position="121"/>
        <end position="138"/>
    </location>
</feature>
<evidence type="ECO:0000259" key="8">
    <source>
        <dbReference type="Pfam" id="PF00361"/>
    </source>
</evidence>
<feature type="transmembrane region" description="Helical" evidence="7">
    <location>
        <begin position="628"/>
        <end position="647"/>
    </location>
</feature>
<feature type="transmembrane region" description="Helical" evidence="7">
    <location>
        <begin position="280"/>
        <end position="303"/>
    </location>
</feature>
<feature type="domain" description="NADH:quinone oxidoreductase/Mrp antiporter transmembrane" evidence="8">
    <location>
        <begin position="114"/>
        <end position="399"/>
    </location>
</feature>
<accession>A0A7G9Y300</accession>
<keyword evidence="5" id="KW-0560">Oxidoreductase</keyword>
<evidence type="ECO:0000256" key="4">
    <source>
        <dbReference type="ARBA" id="ARBA00022989"/>
    </source>
</evidence>
<dbReference type="GO" id="GO:0016491">
    <property type="term" value="F:oxidoreductase activity"/>
    <property type="evidence" value="ECO:0007669"/>
    <property type="project" value="UniProtKB-KW"/>
</dbReference>
<feature type="transmembrane region" description="Helical" evidence="7">
    <location>
        <begin position="74"/>
        <end position="91"/>
    </location>
</feature>
<feature type="transmembrane region" description="Helical" evidence="7">
    <location>
        <begin position="6"/>
        <end position="24"/>
    </location>
</feature>
<evidence type="ECO:0000256" key="6">
    <source>
        <dbReference type="ARBA" id="ARBA00023136"/>
    </source>
</evidence>
<evidence type="ECO:0000313" key="9">
    <source>
        <dbReference type="EMBL" id="QNO42384.1"/>
    </source>
</evidence>
<keyword evidence="3 7" id="KW-0812">Transmembrane</keyword>
<dbReference type="GO" id="GO:0005886">
    <property type="term" value="C:plasma membrane"/>
    <property type="evidence" value="ECO:0007669"/>
    <property type="project" value="UniProtKB-SubCell"/>
</dbReference>
<evidence type="ECO:0000256" key="1">
    <source>
        <dbReference type="ARBA" id="ARBA00004651"/>
    </source>
</evidence>
<feature type="transmembrane region" description="Helical" evidence="7">
    <location>
        <begin position="98"/>
        <end position="115"/>
    </location>
</feature>
<dbReference type="InterPro" id="IPR052175">
    <property type="entry name" value="ComplexI-like_HydComp"/>
</dbReference>
<feature type="transmembrane region" description="Helical" evidence="7">
    <location>
        <begin position="190"/>
        <end position="214"/>
    </location>
</feature>
<feature type="transmembrane region" description="Helical" evidence="7">
    <location>
        <begin position="602"/>
        <end position="622"/>
    </location>
</feature>
<dbReference type="Pfam" id="PF00361">
    <property type="entry name" value="Proton_antipo_M"/>
    <property type="match status" value="1"/>
</dbReference>
<feature type="transmembrane region" description="Helical" evidence="7">
    <location>
        <begin position="472"/>
        <end position="494"/>
    </location>
</feature>
<feature type="transmembrane region" description="Helical" evidence="7">
    <location>
        <begin position="394"/>
        <end position="414"/>
    </location>
</feature>
<evidence type="ECO:0000256" key="5">
    <source>
        <dbReference type="ARBA" id="ARBA00023002"/>
    </source>
</evidence>
<evidence type="ECO:0000256" key="2">
    <source>
        <dbReference type="ARBA" id="ARBA00022475"/>
    </source>
</evidence>
<feature type="transmembrane region" description="Helical" evidence="7">
    <location>
        <begin position="31"/>
        <end position="54"/>
    </location>
</feature>
<feature type="transmembrane region" description="Helical" evidence="7">
    <location>
        <begin position="221"/>
        <end position="241"/>
    </location>
</feature>
<keyword evidence="6 7" id="KW-0472">Membrane</keyword>
<dbReference type="NCBIfam" id="NF009310">
    <property type="entry name" value="PRK12668.1"/>
    <property type="match status" value="1"/>
</dbReference>
<dbReference type="PANTHER" id="PTHR42682:SF4">
    <property type="entry name" value="NADH-UBIQUINONE_PLASTOQUINONE"/>
    <property type="match status" value="1"/>
</dbReference>
<evidence type="ECO:0000256" key="3">
    <source>
        <dbReference type="ARBA" id="ARBA00022692"/>
    </source>
</evidence>
<comment type="subcellular location">
    <subcellularLocation>
        <location evidence="1">Cell membrane</location>
        <topology evidence="1">Multi-pass membrane protein</topology>
    </subcellularLocation>
</comment>
<feature type="transmembrane region" description="Helical" evidence="7">
    <location>
        <begin position="315"/>
        <end position="338"/>
    </location>
</feature>
<name>A0A7G9Y300_9EURY</name>
<dbReference type="PANTHER" id="PTHR42682">
    <property type="entry name" value="HYDROGENASE-4 COMPONENT F"/>
    <property type="match status" value="1"/>
</dbReference>
<dbReference type="AlphaFoldDB" id="A0A7G9Y300"/>
<protein>
    <submittedName>
        <fullName evidence="9">NAD(P)H-quinone oxidoreductase subunit 2, chloroplastic</fullName>
    </submittedName>
</protein>
<organism evidence="9">
    <name type="scientific">Candidatus Methanogaster sp. ANME-2c ERB4</name>
    <dbReference type="NCBI Taxonomy" id="2759911"/>
    <lineage>
        <taxon>Archaea</taxon>
        <taxon>Methanobacteriati</taxon>
        <taxon>Methanobacteriota</taxon>
        <taxon>Stenosarchaea group</taxon>
        <taxon>Methanomicrobia</taxon>
        <taxon>Methanosarcinales</taxon>
        <taxon>ANME-2 cluster</taxon>
        <taxon>Candidatus Methanogasteraceae</taxon>
        <taxon>Candidatus Methanogaster</taxon>
    </lineage>
</organism>
<gene>
    <name evidence="9" type="primary">ndhB_3</name>
    <name evidence="9" type="ORF">LFOPHFOE_00024</name>
</gene>
<dbReference type="InterPro" id="IPR001750">
    <property type="entry name" value="ND/Mrp_TM"/>
</dbReference>
<reference evidence="9" key="1">
    <citation type="submission" date="2020-06" db="EMBL/GenBank/DDBJ databases">
        <title>Unique genomic features of the anaerobic methanotrophic archaea.</title>
        <authorList>
            <person name="Chadwick G.L."/>
            <person name="Skennerton C.T."/>
            <person name="Laso-Perez R."/>
            <person name="Leu A.O."/>
            <person name="Speth D.R."/>
            <person name="Yu H."/>
            <person name="Morgan-Lang C."/>
            <person name="Hatzenpichler R."/>
            <person name="Goudeau D."/>
            <person name="Malmstrom R."/>
            <person name="Brazelton W.J."/>
            <person name="Woyke T."/>
            <person name="Hallam S.J."/>
            <person name="Tyson G.W."/>
            <person name="Wegener G."/>
            <person name="Boetius A."/>
            <person name="Orphan V."/>
        </authorList>
    </citation>
    <scope>NUCLEOTIDE SEQUENCE</scope>
</reference>
<keyword evidence="2" id="KW-1003">Cell membrane</keyword>
<keyword evidence="4 7" id="KW-1133">Transmembrane helix</keyword>
<feature type="transmembrane region" description="Helical" evidence="7">
    <location>
        <begin position="435"/>
        <end position="460"/>
    </location>
</feature>
<sequence length="656" mass="70863">MTSEIMTVPPAAIFIAGALLIPLFKGKLRQAYMLLIAVAAILNVYFMHDGVYWLHPFMEYELVFGRVDLLSKCFAYVFTIAALAMIFYALRTKGAGEHVAAFIYIGSALGVVFAGDLITVFIFWEVMAWASVLLIWYRRTQASIDAGFRYILVHVVGGVLLLGGIILYMQEPGGLVNGVVPFTTDAFNHASPATILILLGFIINAAVPPLHAWLPDAYPEATITGAVFMTAFTTKTAVYVLARGFAGFTIDGFAILMWLGAIMAIYGVVYAILENNIRRLLAYHIVSQVGYMVCGIGIAASATGVISQTAIDGTAAHAFCHILYKGLLFMSAGAIIYMTGKSKLTELGGLYKVMPLTMILYMIAAFSISGVPLFNGFTSKSIIIHAAEMAGNAPIFLMLEIAAVGTFLSVGLKLPYFAFFGKDAGIKAKDPPTNMLIGMGIAAFLCILLGVYPSLLYNILPYPAAIADYAPYAAGHVIGSLQLLLFTYAGFLVLKKKLRPENTISLDTDWFYRKGGVLFMWVVNNPLARGTQWTIDATLAVKDFAVWFSKNPAEALGIVVDKVCIKVLRISEGATTGEASAEKVLDSRIRAYPGEPVRRDPIGVSVLLGTIFLFAYLVIYVVAPHLSVSAMIGLLVVAVIAGIGLRVREMMRGVAG</sequence>
<feature type="transmembrane region" description="Helical" evidence="7">
    <location>
        <begin position="150"/>
        <end position="170"/>
    </location>
</feature>
<evidence type="ECO:0000256" key="7">
    <source>
        <dbReference type="SAM" id="Phobius"/>
    </source>
</evidence>
<proteinExistence type="predicted"/>
<dbReference type="EMBL" id="MT630734">
    <property type="protein sequence ID" value="QNO42384.1"/>
    <property type="molecule type" value="Genomic_DNA"/>
</dbReference>
<feature type="transmembrane region" description="Helical" evidence="7">
    <location>
        <begin position="253"/>
        <end position="273"/>
    </location>
</feature>